<keyword evidence="3" id="KW-1003">Cell membrane</keyword>
<comment type="subcellular location">
    <subcellularLocation>
        <location evidence="1">Cell inner membrane</location>
        <topology evidence="1">Single-pass type II membrane protein</topology>
        <orientation evidence="1">Periplasmic side</orientation>
    </subcellularLocation>
</comment>
<evidence type="ECO:0000256" key="2">
    <source>
        <dbReference type="ARBA" id="ARBA00018370"/>
    </source>
</evidence>
<evidence type="ECO:0000256" key="5">
    <source>
        <dbReference type="ARBA" id="ARBA00022692"/>
    </source>
</evidence>
<accession>A0A4Y9ERG2</accession>
<dbReference type="AlphaFoldDB" id="A0A4Y9ERG2"/>
<evidence type="ECO:0000256" key="6">
    <source>
        <dbReference type="ARBA" id="ARBA00022989"/>
    </source>
</evidence>
<reference evidence="16 17" key="1">
    <citation type="submission" date="2019-02" db="EMBL/GenBank/DDBJ databases">
        <title>Polymorphobacter sp. isolated from the lake at the Tibet of China.</title>
        <authorList>
            <person name="Li A."/>
        </authorList>
    </citation>
    <scope>NUCLEOTIDE SEQUENCE [LARGE SCALE GENOMIC DNA]</scope>
    <source>
        <strain evidence="16 17">DJ1R-1</strain>
    </source>
</reference>
<dbReference type="InterPro" id="IPR046357">
    <property type="entry name" value="PPIase_dom_sf"/>
</dbReference>
<keyword evidence="4" id="KW-0997">Cell inner membrane</keyword>
<evidence type="ECO:0000256" key="11">
    <source>
        <dbReference type="ARBA" id="ARBA00038408"/>
    </source>
</evidence>
<dbReference type="Gene3D" id="1.10.4030.10">
    <property type="entry name" value="Porin chaperone SurA, peptide-binding domain"/>
    <property type="match status" value="2"/>
</dbReference>
<evidence type="ECO:0000256" key="9">
    <source>
        <dbReference type="ARBA" id="ARBA00030642"/>
    </source>
</evidence>
<dbReference type="SUPFAM" id="SSF109998">
    <property type="entry name" value="Triger factor/SurA peptide-binding domain-like"/>
    <property type="match status" value="1"/>
</dbReference>
<evidence type="ECO:0000256" key="14">
    <source>
        <dbReference type="PROSITE-ProRule" id="PRU00278"/>
    </source>
</evidence>
<dbReference type="InterPro" id="IPR027304">
    <property type="entry name" value="Trigger_fact/SurA_dom_sf"/>
</dbReference>
<dbReference type="Pfam" id="PF13624">
    <property type="entry name" value="SurA_N_3"/>
    <property type="match status" value="1"/>
</dbReference>
<dbReference type="Proteomes" id="UP000297737">
    <property type="component" value="Unassembled WGS sequence"/>
</dbReference>
<dbReference type="GO" id="GO:0003755">
    <property type="term" value="F:peptidyl-prolyl cis-trans isomerase activity"/>
    <property type="evidence" value="ECO:0007669"/>
    <property type="project" value="UniProtKB-KW"/>
</dbReference>
<evidence type="ECO:0000256" key="13">
    <source>
        <dbReference type="ARBA" id="ARBA00042775"/>
    </source>
</evidence>
<dbReference type="OrthoDB" id="9768393at2"/>
<evidence type="ECO:0000256" key="7">
    <source>
        <dbReference type="ARBA" id="ARBA00023136"/>
    </source>
</evidence>
<keyword evidence="6" id="KW-1133">Transmembrane helix</keyword>
<dbReference type="InterPro" id="IPR052029">
    <property type="entry name" value="PpiD_chaperone"/>
</dbReference>
<dbReference type="GO" id="GO:0005886">
    <property type="term" value="C:plasma membrane"/>
    <property type="evidence" value="ECO:0007669"/>
    <property type="project" value="UniProtKB-SubCell"/>
</dbReference>
<gene>
    <name evidence="16" type="ORF">EUV02_04275</name>
</gene>
<dbReference type="EMBL" id="SIHO01000001">
    <property type="protein sequence ID" value="TFU06231.1"/>
    <property type="molecule type" value="Genomic_DNA"/>
</dbReference>
<comment type="caution">
    <text evidence="16">The sequence shown here is derived from an EMBL/GenBank/DDBJ whole genome shotgun (WGS) entry which is preliminary data.</text>
</comment>
<evidence type="ECO:0000313" key="16">
    <source>
        <dbReference type="EMBL" id="TFU06231.1"/>
    </source>
</evidence>
<protein>
    <recommendedName>
        <fullName evidence="2">Parvulin-like PPIase</fullName>
    </recommendedName>
    <alternativeName>
        <fullName evidence="9">Peptidyl-prolyl cis-trans isomerase plp</fullName>
    </alternativeName>
    <alternativeName>
        <fullName evidence="12">Periplasmic chaperone PpiD</fullName>
    </alternativeName>
    <alternativeName>
        <fullName evidence="13">Periplasmic folding chaperone</fullName>
    </alternativeName>
    <alternativeName>
        <fullName evidence="10">Rotamase plp</fullName>
    </alternativeName>
</protein>
<evidence type="ECO:0000256" key="3">
    <source>
        <dbReference type="ARBA" id="ARBA00022475"/>
    </source>
</evidence>
<comment type="similarity">
    <text evidence="11">Belongs to the PpiD chaperone family.</text>
</comment>
<dbReference type="PANTHER" id="PTHR47529:SF1">
    <property type="entry name" value="PERIPLASMIC CHAPERONE PPID"/>
    <property type="match status" value="1"/>
</dbReference>
<evidence type="ECO:0000256" key="8">
    <source>
        <dbReference type="ARBA" id="ARBA00023186"/>
    </source>
</evidence>
<dbReference type="SUPFAM" id="SSF54534">
    <property type="entry name" value="FKBP-like"/>
    <property type="match status" value="1"/>
</dbReference>
<keyword evidence="17" id="KW-1185">Reference proteome</keyword>
<evidence type="ECO:0000313" key="17">
    <source>
        <dbReference type="Proteomes" id="UP000297737"/>
    </source>
</evidence>
<evidence type="ECO:0000256" key="10">
    <source>
        <dbReference type="ARBA" id="ARBA00031484"/>
    </source>
</evidence>
<keyword evidence="8" id="KW-0143">Chaperone</keyword>
<dbReference type="InterPro" id="IPR000297">
    <property type="entry name" value="PPIase_PpiC"/>
</dbReference>
<keyword evidence="7" id="KW-0472">Membrane</keyword>
<evidence type="ECO:0000256" key="12">
    <source>
        <dbReference type="ARBA" id="ARBA00040743"/>
    </source>
</evidence>
<dbReference type="PANTHER" id="PTHR47529">
    <property type="entry name" value="PEPTIDYL-PROLYL CIS-TRANS ISOMERASE D"/>
    <property type="match status" value="1"/>
</dbReference>
<keyword evidence="5" id="KW-0812">Transmembrane</keyword>
<evidence type="ECO:0000256" key="4">
    <source>
        <dbReference type="ARBA" id="ARBA00022519"/>
    </source>
</evidence>
<dbReference type="Gene3D" id="3.10.50.40">
    <property type="match status" value="1"/>
</dbReference>
<evidence type="ECO:0000259" key="15">
    <source>
        <dbReference type="PROSITE" id="PS50198"/>
    </source>
</evidence>
<keyword evidence="14" id="KW-0697">Rotamase</keyword>
<dbReference type="PROSITE" id="PS50198">
    <property type="entry name" value="PPIC_PPIASE_2"/>
    <property type="match status" value="1"/>
</dbReference>
<keyword evidence="14" id="KW-0413">Isomerase</keyword>
<proteinExistence type="inferred from homology"/>
<sequence>MIPADFRPPVCKRTPMLLFFRKWLTSWPVLVLLSLVLIAFVVTGVKDPFGGPAGVAGGDVAKVGKSGISEAALLSQFDRTIKSARAQNPTLTAQAAAQEGGVGQVLEQMIGSTALEQYAAQLGISISDRAVDGQIADIEAFRVNGKFDQATFKRILAEQRISERELRTDLHGGLIRRQLLVPVAAAAQVPRGMAEPYAALLLERREGQIAMLPVSVVPAPAAPTDAQIKAFYEANKTRYTLPERRSFRYAMIDREAIAAGVSVSDSDINKYYEANREKFGGVETRRLAQVVVDDEAKAKAIVAAVRAGAPFARVAADKGGFSATDIALGVQSKAKFANATNAAVANAAFGIPVGAVTDPVKSDFGWHVVAVEAITPVNPNGVAAAKDEITATLRREKIETALADTVAQIEDGFSSGASFAELAKKFNLTVVAVPPMTADGRTMDNTSFIFAPGAEALLPKAFNADPADAGSVVELGEGAGKGQYAVLELGTIVPPTPAALDKIRPAVVAAWEAETRMKTLKTKVDAVLAAVAKGSTLGAALAANNLPAPQPIAGRRIDVAQQAQVPPPVQMFLGLPKGVAKSLAAPNGAGYFVMKVDSITPGDLATVPQLLDATRAQFAQLAPEELSGAFARAAEREVGVKRNPAALAAVTKRVLGEGNTPAQ</sequence>
<dbReference type="Pfam" id="PF13145">
    <property type="entry name" value="Rotamase_2"/>
    <property type="match status" value="1"/>
</dbReference>
<feature type="domain" description="PpiC" evidence="15">
    <location>
        <begin position="282"/>
        <end position="373"/>
    </location>
</feature>
<name>A0A4Y9ERG2_9SPHN</name>
<organism evidence="16 17">
    <name type="scientific">Glacieibacterium arshaanense</name>
    <dbReference type="NCBI Taxonomy" id="2511025"/>
    <lineage>
        <taxon>Bacteria</taxon>
        <taxon>Pseudomonadati</taxon>
        <taxon>Pseudomonadota</taxon>
        <taxon>Alphaproteobacteria</taxon>
        <taxon>Sphingomonadales</taxon>
        <taxon>Sphingosinicellaceae</taxon>
        <taxon>Glacieibacterium</taxon>
    </lineage>
</organism>
<evidence type="ECO:0000256" key="1">
    <source>
        <dbReference type="ARBA" id="ARBA00004382"/>
    </source>
</evidence>